<keyword evidence="4" id="KW-0234">DNA repair</keyword>
<evidence type="ECO:0000256" key="3">
    <source>
        <dbReference type="ARBA" id="ARBA00022801"/>
    </source>
</evidence>
<dbReference type="Pfam" id="PF03167">
    <property type="entry name" value="UDG"/>
    <property type="match status" value="1"/>
</dbReference>
<dbReference type="GO" id="GO:0004844">
    <property type="term" value="F:uracil DNA N-glycosylase activity"/>
    <property type="evidence" value="ECO:0007669"/>
    <property type="project" value="InterPro"/>
</dbReference>
<dbReference type="CDD" id="cd10027">
    <property type="entry name" value="UDG-F1-like"/>
    <property type="match status" value="1"/>
</dbReference>
<dbReference type="NCBIfam" id="NF003588">
    <property type="entry name" value="PRK05254.1-1"/>
    <property type="match status" value="1"/>
</dbReference>
<dbReference type="PANTHER" id="PTHR11264">
    <property type="entry name" value="URACIL-DNA GLYCOSYLASE"/>
    <property type="match status" value="1"/>
</dbReference>
<reference evidence="6" key="1">
    <citation type="submission" date="2018-10" db="EMBL/GenBank/DDBJ databases">
        <title>Hidden diversity of soil giant viruses.</title>
        <authorList>
            <person name="Schulz F."/>
            <person name="Alteio L."/>
            <person name="Goudeau D."/>
            <person name="Ryan E.M."/>
            <person name="Malmstrom R.R."/>
            <person name="Blanchard J."/>
            <person name="Woyke T."/>
        </authorList>
    </citation>
    <scope>NUCLEOTIDE SEQUENCE</scope>
    <source>
        <strain evidence="6">FNV1</strain>
    </source>
</reference>
<dbReference type="GO" id="GO:0097510">
    <property type="term" value="P:base-excision repair, AP site formation via deaminated base removal"/>
    <property type="evidence" value="ECO:0007669"/>
    <property type="project" value="TreeGrafter"/>
</dbReference>
<dbReference type="InterPro" id="IPR036895">
    <property type="entry name" value="Uracil-DNA_glycosylase-like_sf"/>
</dbReference>
<dbReference type="SMART" id="SM00987">
    <property type="entry name" value="UreE_C"/>
    <property type="match status" value="1"/>
</dbReference>
<protein>
    <submittedName>
        <fullName evidence="6">Uracil-DNA glycosylase</fullName>
    </submittedName>
</protein>
<dbReference type="NCBIfam" id="NF003592">
    <property type="entry name" value="PRK05254.1-5"/>
    <property type="match status" value="1"/>
</dbReference>
<comment type="similarity">
    <text evidence="1">Belongs to the uracil-DNA glycosylase (UDG) superfamily. UNG family.</text>
</comment>
<keyword evidence="3" id="KW-0378">Hydrolase</keyword>
<evidence type="ECO:0000256" key="1">
    <source>
        <dbReference type="ARBA" id="ARBA00008184"/>
    </source>
</evidence>
<dbReference type="SMART" id="SM00986">
    <property type="entry name" value="UDG"/>
    <property type="match status" value="1"/>
</dbReference>
<evidence type="ECO:0000259" key="5">
    <source>
        <dbReference type="SMART" id="SM00986"/>
    </source>
</evidence>
<organism evidence="6">
    <name type="scientific">Faunusvirus sp</name>
    <dbReference type="NCBI Taxonomy" id="2487766"/>
    <lineage>
        <taxon>Viruses</taxon>
        <taxon>Varidnaviria</taxon>
        <taxon>Bamfordvirae</taxon>
        <taxon>Nucleocytoviricota</taxon>
        <taxon>Megaviricetes</taxon>
        <taxon>Imitervirales</taxon>
        <taxon>Mimiviridae</taxon>
    </lineage>
</organism>
<feature type="domain" description="Uracil-DNA glycosylase-like" evidence="5">
    <location>
        <begin position="64"/>
        <end position="229"/>
    </location>
</feature>
<dbReference type="SUPFAM" id="SSF52141">
    <property type="entry name" value="Uracil-DNA glycosylase-like"/>
    <property type="match status" value="1"/>
</dbReference>
<proteinExistence type="inferred from homology"/>
<dbReference type="Gene3D" id="3.40.470.10">
    <property type="entry name" value="Uracil-DNA glycosylase-like domain"/>
    <property type="match status" value="1"/>
</dbReference>
<dbReference type="PANTHER" id="PTHR11264:SF0">
    <property type="entry name" value="URACIL-DNA GLYCOSYLASE"/>
    <property type="match status" value="1"/>
</dbReference>
<evidence type="ECO:0000313" key="6">
    <source>
        <dbReference type="EMBL" id="AYV79460.1"/>
    </source>
</evidence>
<dbReference type="EMBL" id="MK072146">
    <property type="protein sequence ID" value="AYV79460.1"/>
    <property type="molecule type" value="Genomic_DNA"/>
</dbReference>
<dbReference type="NCBIfam" id="NF003589">
    <property type="entry name" value="PRK05254.1-2"/>
    <property type="match status" value="1"/>
</dbReference>
<gene>
    <name evidence="6" type="ORF">Faunusvirus15_11</name>
</gene>
<evidence type="ECO:0000256" key="4">
    <source>
        <dbReference type="ARBA" id="ARBA00023204"/>
    </source>
</evidence>
<dbReference type="NCBIfam" id="TIGR00628">
    <property type="entry name" value="ung"/>
    <property type="match status" value="1"/>
</dbReference>
<evidence type="ECO:0000256" key="2">
    <source>
        <dbReference type="ARBA" id="ARBA00022763"/>
    </source>
</evidence>
<accession>A0A3G4ZX86</accession>
<dbReference type="HAMAP" id="MF_00148">
    <property type="entry name" value="UDG"/>
    <property type="match status" value="1"/>
</dbReference>
<sequence>MTTIDVPAIIATYKKNVKSTWLDLFDKEFKEKYFTELVNKIYTDALKNSKRVVPDINNVFRAFTYFDIKQTKCIWLGLDPYLNIENNIPQASGLSFSVPDGFKIPPSLKYIYKELESDIAGFKTPKSGNLTCWAQKEHILLLNSALTTVEKKTGAHLKQWQPFTDKIIKYVSNNCDYIVVIFLGNEALKKKSLIDCNKHGIIIAAHPSPLSASRGFFGSKIFSKTNDMLKVHNITPINWHL</sequence>
<name>A0A3G4ZX86_9VIRU</name>
<dbReference type="InterPro" id="IPR002043">
    <property type="entry name" value="UDG_fam1"/>
</dbReference>
<keyword evidence="2" id="KW-0227">DNA damage</keyword>
<dbReference type="InterPro" id="IPR005122">
    <property type="entry name" value="Uracil-DNA_glycosylase-like"/>
</dbReference>